<evidence type="ECO:0000313" key="2">
    <source>
        <dbReference type="EMBL" id="NKQ51271.1"/>
    </source>
</evidence>
<reference evidence="2 3" key="1">
    <citation type="submission" date="2020-04" db="EMBL/GenBank/DDBJ databases">
        <title>Novel species.</title>
        <authorList>
            <person name="Teo W.F.A."/>
            <person name="Lipun K."/>
            <person name="Srisuk N."/>
            <person name="Duangmal K."/>
        </authorList>
    </citation>
    <scope>NUCLEOTIDE SEQUENCE [LARGE SCALE GENOMIC DNA]</scope>
    <source>
        <strain evidence="2 3">K13G38</strain>
    </source>
</reference>
<keyword evidence="3" id="KW-1185">Reference proteome</keyword>
<name>A0ABX1IZ01_9PSEU</name>
<accession>A0ABX1IZ01</accession>
<feature type="transmembrane region" description="Helical" evidence="1">
    <location>
        <begin position="40"/>
        <end position="60"/>
    </location>
</feature>
<comment type="caution">
    <text evidence="2">The sequence shown here is derived from an EMBL/GenBank/DDBJ whole genome shotgun (WGS) entry which is preliminary data.</text>
</comment>
<proteinExistence type="predicted"/>
<dbReference type="Proteomes" id="UP000715441">
    <property type="component" value="Unassembled WGS sequence"/>
</dbReference>
<sequence>MGGKAGGPGTTPASTVAGLVRGRLILWVAIQLDSGSSAVLVLYVAVGAFGICVQASWAPLSFTAERTA</sequence>
<evidence type="ECO:0000256" key="1">
    <source>
        <dbReference type="SAM" id="Phobius"/>
    </source>
</evidence>
<evidence type="ECO:0000313" key="3">
    <source>
        <dbReference type="Proteomes" id="UP000715441"/>
    </source>
</evidence>
<organism evidence="2 3">
    <name type="scientific">Amycolatopsis acididurans</name>
    <dbReference type="NCBI Taxonomy" id="2724524"/>
    <lineage>
        <taxon>Bacteria</taxon>
        <taxon>Bacillati</taxon>
        <taxon>Actinomycetota</taxon>
        <taxon>Actinomycetes</taxon>
        <taxon>Pseudonocardiales</taxon>
        <taxon>Pseudonocardiaceae</taxon>
        <taxon>Amycolatopsis</taxon>
    </lineage>
</organism>
<keyword evidence="1" id="KW-0472">Membrane</keyword>
<protein>
    <recommendedName>
        <fullName evidence="4">MFS transporter</fullName>
    </recommendedName>
</protein>
<keyword evidence="1" id="KW-1133">Transmembrane helix</keyword>
<dbReference type="RefSeq" id="WP_168510031.1">
    <property type="nucleotide sequence ID" value="NZ_JAAXLS010000001.1"/>
</dbReference>
<dbReference type="EMBL" id="JAAXLS010000001">
    <property type="protein sequence ID" value="NKQ51271.1"/>
    <property type="molecule type" value="Genomic_DNA"/>
</dbReference>
<keyword evidence="1" id="KW-0812">Transmembrane</keyword>
<evidence type="ECO:0008006" key="4">
    <source>
        <dbReference type="Google" id="ProtNLM"/>
    </source>
</evidence>
<gene>
    <name evidence="2" type="ORF">HFP15_00055</name>
</gene>